<dbReference type="PANTHER" id="PTHR40260:SF2">
    <property type="entry name" value="BLR8190 PROTEIN"/>
    <property type="match status" value="1"/>
</dbReference>
<accession>A0A9P8N5F4</accession>
<comment type="caution">
    <text evidence="2">The sequence shown here is derived from an EMBL/GenBank/DDBJ whole genome shotgun (WGS) entry which is preliminary data.</text>
</comment>
<dbReference type="AlphaFoldDB" id="A0A9P8N5F4"/>
<organism evidence="2 3">
    <name type="scientific">Hirsutella rhossiliensis</name>
    <dbReference type="NCBI Taxonomy" id="111463"/>
    <lineage>
        <taxon>Eukaryota</taxon>
        <taxon>Fungi</taxon>
        <taxon>Dikarya</taxon>
        <taxon>Ascomycota</taxon>
        <taxon>Pezizomycotina</taxon>
        <taxon>Sordariomycetes</taxon>
        <taxon>Hypocreomycetidae</taxon>
        <taxon>Hypocreales</taxon>
        <taxon>Ophiocordycipitaceae</taxon>
        <taxon>Hirsutella</taxon>
    </lineage>
</organism>
<evidence type="ECO:0000313" key="2">
    <source>
        <dbReference type="EMBL" id="KAH0966281.1"/>
    </source>
</evidence>
<dbReference type="EMBL" id="JAIZPD010000002">
    <property type="protein sequence ID" value="KAH0966281.1"/>
    <property type="molecule type" value="Genomic_DNA"/>
</dbReference>
<sequence>MSAIVIFAYPRSSASDFNLAYYTSSHMPMVADKWARYGLRSWSAIEMTPGSPHVVQCVLHWTSVGAFEKALEEDGKDILADIKNYTDVEPAILKGNVKGQWAA</sequence>
<dbReference type="GeneID" id="68350819"/>
<dbReference type="RefSeq" id="XP_044723794.1">
    <property type="nucleotide sequence ID" value="XM_044860161.1"/>
</dbReference>
<reference evidence="2" key="1">
    <citation type="submission" date="2021-09" db="EMBL/GenBank/DDBJ databases">
        <title>A high-quality genome of the endoparasitic fungus Hirsutella rhossiliensis with a comparison of Hirsutella genomes reveals transposable elements contributing to genome size variation.</title>
        <authorList>
            <person name="Lin R."/>
            <person name="Jiao Y."/>
            <person name="Sun X."/>
            <person name="Ling J."/>
            <person name="Xie B."/>
            <person name="Cheng X."/>
        </authorList>
    </citation>
    <scope>NUCLEOTIDE SEQUENCE</scope>
    <source>
        <strain evidence="2">HR02</strain>
    </source>
</reference>
<dbReference type="PANTHER" id="PTHR40260">
    <property type="entry name" value="BLR8190 PROTEIN"/>
    <property type="match status" value="1"/>
</dbReference>
<proteinExistence type="inferred from homology"/>
<comment type="similarity">
    <text evidence="1">Belongs to the tpcK family.</text>
</comment>
<evidence type="ECO:0000256" key="1">
    <source>
        <dbReference type="ARBA" id="ARBA00005986"/>
    </source>
</evidence>
<dbReference type="NCBIfam" id="TIGR02118">
    <property type="entry name" value="EthD family reductase"/>
    <property type="match status" value="1"/>
</dbReference>
<dbReference type="InterPro" id="IPR009799">
    <property type="entry name" value="EthD_dom"/>
</dbReference>
<dbReference type="Gene3D" id="3.30.70.100">
    <property type="match status" value="1"/>
</dbReference>
<name>A0A9P8N5F4_9HYPO</name>
<dbReference type="InterPro" id="IPR011008">
    <property type="entry name" value="Dimeric_a/b-barrel"/>
</dbReference>
<gene>
    <name evidence="2" type="ORF">HRG_01690</name>
</gene>
<evidence type="ECO:0000313" key="3">
    <source>
        <dbReference type="Proteomes" id="UP000824596"/>
    </source>
</evidence>
<evidence type="ECO:0008006" key="4">
    <source>
        <dbReference type="Google" id="ProtNLM"/>
    </source>
</evidence>
<dbReference type="SUPFAM" id="SSF54909">
    <property type="entry name" value="Dimeric alpha+beta barrel"/>
    <property type="match status" value="1"/>
</dbReference>
<dbReference type="OrthoDB" id="4892971at2759"/>
<protein>
    <recommendedName>
        <fullName evidence="4">EthD domain-containing protein</fullName>
    </recommendedName>
</protein>
<keyword evidence="3" id="KW-1185">Reference proteome</keyword>
<dbReference type="GO" id="GO:0016491">
    <property type="term" value="F:oxidoreductase activity"/>
    <property type="evidence" value="ECO:0007669"/>
    <property type="project" value="InterPro"/>
</dbReference>
<dbReference type="Proteomes" id="UP000824596">
    <property type="component" value="Unassembled WGS sequence"/>
</dbReference>